<evidence type="ECO:0000313" key="3">
    <source>
        <dbReference type="Proteomes" id="UP000319801"/>
    </source>
</evidence>
<protein>
    <recommendedName>
        <fullName evidence="1">C-type lectin domain-containing protein</fullName>
    </recommendedName>
</protein>
<organism evidence="2 3">
    <name type="scientific">Bagarius yarrelli</name>
    <name type="common">Goonch</name>
    <name type="synonym">Bagrus yarrelli</name>
    <dbReference type="NCBI Taxonomy" id="175774"/>
    <lineage>
        <taxon>Eukaryota</taxon>
        <taxon>Metazoa</taxon>
        <taxon>Chordata</taxon>
        <taxon>Craniata</taxon>
        <taxon>Vertebrata</taxon>
        <taxon>Euteleostomi</taxon>
        <taxon>Actinopterygii</taxon>
        <taxon>Neopterygii</taxon>
        <taxon>Teleostei</taxon>
        <taxon>Ostariophysi</taxon>
        <taxon>Siluriformes</taxon>
        <taxon>Sisoridae</taxon>
        <taxon>Sisorinae</taxon>
        <taxon>Bagarius</taxon>
    </lineage>
</organism>
<sequence length="222" mass="25614">MSWSKAQIYCRRYHTDLASSRDKTEESVLKALTFGNTWFGLFRDSWKWADQTNFSTFNSMGLQHRILQLKVKSSEDVNDPAVMEAILDKLECRIPDEASIDLRLRHTNRRTAVHPDHLTHPLLCQWRDGQMVPEGTAGAHTRICMLSVELHLEKEERVRQQERINKTKYVSNIHCVDKSIETPESHHLSTLSSSEHLHKGICMDQEGPKTQPGTLGIREQNE</sequence>
<dbReference type="PROSITE" id="PS50041">
    <property type="entry name" value="C_TYPE_LECTIN_2"/>
    <property type="match status" value="1"/>
</dbReference>
<gene>
    <name evidence="2" type="ORF">Baya_16241</name>
</gene>
<dbReference type="InterPro" id="IPR016187">
    <property type="entry name" value="CTDL_fold"/>
</dbReference>
<dbReference type="EMBL" id="VCAZ01000291">
    <property type="protein sequence ID" value="TTU60639.1"/>
    <property type="molecule type" value="Genomic_DNA"/>
</dbReference>
<dbReference type="InterPro" id="IPR001304">
    <property type="entry name" value="C-type_lectin-like"/>
</dbReference>
<evidence type="ECO:0000259" key="1">
    <source>
        <dbReference type="PROSITE" id="PS50041"/>
    </source>
</evidence>
<evidence type="ECO:0000313" key="2">
    <source>
        <dbReference type="EMBL" id="TTU60639.1"/>
    </source>
</evidence>
<dbReference type="InterPro" id="IPR016186">
    <property type="entry name" value="C-type_lectin-like/link_sf"/>
</dbReference>
<dbReference type="PANTHER" id="PTHR45784">
    <property type="entry name" value="C-TYPE LECTIN DOMAIN FAMILY 20 MEMBER A-RELATED"/>
    <property type="match status" value="1"/>
</dbReference>
<dbReference type="SUPFAM" id="SSF56436">
    <property type="entry name" value="C-type lectin-like"/>
    <property type="match status" value="1"/>
</dbReference>
<dbReference type="AlphaFoldDB" id="A0A556VV48"/>
<reference evidence="2 3" key="1">
    <citation type="journal article" date="2019" name="Genome Biol. Evol.">
        <title>Whole-Genome Sequencing of the Giant Devil Catfish, Bagarius yarrelli.</title>
        <authorList>
            <person name="Jiang W."/>
            <person name="Lv Y."/>
            <person name="Cheng L."/>
            <person name="Yang K."/>
            <person name="Chao B."/>
            <person name="Wang X."/>
            <person name="Li Y."/>
            <person name="Pan X."/>
            <person name="You X."/>
            <person name="Zhang Y."/>
            <person name="Yang J."/>
            <person name="Li J."/>
            <person name="Zhang X."/>
            <person name="Liu S."/>
            <person name="Sun C."/>
            <person name="Yang J."/>
            <person name="Shi Q."/>
        </authorList>
    </citation>
    <scope>NUCLEOTIDE SEQUENCE [LARGE SCALE GENOMIC DNA]</scope>
    <source>
        <strain evidence="2">JWS20170419001</strain>
        <tissue evidence="2">Muscle</tissue>
    </source>
</reference>
<dbReference type="Pfam" id="PF00059">
    <property type="entry name" value="Lectin_C"/>
    <property type="match status" value="1"/>
</dbReference>
<accession>A0A556VV48</accession>
<keyword evidence="3" id="KW-1185">Reference proteome</keyword>
<dbReference type="PANTHER" id="PTHR45784:SF3">
    <property type="entry name" value="C-TYPE LECTIN DOMAIN FAMILY 4 MEMBER K-LIKE-RELATED"/>
    <property type="match status" value="1"/>
</dbReference>
<feature type="domain" description="C-type lectin" evidence="1">
    <location>
        <begin position="1"/>
        <end position="61"/>
    </location>
</feature>
<comment type="caution">
    <text evidence="2">The sequence shown here is derived from an EMBL/GenBank/DDBJ whole genome shotgun (WGS) entry which is preliminary data.</text>
</comment>
<dbReference type="Proteomes" id="UP000319801">
    <property type="component" value="Unassembled WGS sequence"/>
</dbReference>
<name>A0A556VV48_BAGYA</name>
<proteinExistence type="predicted"/>
<dbReference type="Gene3D" id="3.10.100.10">
    <property type="entry name" value="Mannose-Binding Protein A, subunit A"/>
    <property type="match status" value="1"/>
</dbReference>
<dbReference type="OrthoDB" id="6369810at2759"/>